<organism evidence="1">
    <name type="scientific">marine sediment metagenome</name>
    <dbReference type="NCBI Taxonomy" id="412755"/>
    <lineage>
        <taxon>unclassified sequences</taxon>
        <taxon>metagenomes</taxon>
        <taxon>ecological metagenomes</taxon>
    </lineage>
</organism>
<gene>
    <name evidence="1" type="ORF">S01H1_35725</name>
</gene>
<evidence type="ECO:0000313" key="1">
    <source>
        <dbReference type="EMBL" id="GAG13201.1"/>
    </source>
</evidence>
<reference evidence="1" key="1">
    <citation type="journal article" date="2014" name="Front. Microbiol.">
        <title>High frequency of phylogenetically diverse reductive dehalogenase-homologous genes in deep subseafloor sedimentary metagenomes.</title>
        <authorList>
            <person name="Kawai M."/>
            <person name="Futagami T."/>
            <person name="Toyoda A."/>
            <person name="Takaki Y."/>
            <person name="Nishi S."/>
            <person name="Hori S."/>
            <person name="Arai W."/>
            <person name="Tsubouchi T."/>
            <person name="Morono Y."/>
            <person name="Uchiyama I."/>
            <person name="Ito T."/>
            <person name="Fujiyama A."/>
            <person name="Inagaki F."/>
            <person name="Takami H."/>
        </authorList>
    </citation>
    <scope>NUCLEOTIDE SEQUENCE</scope>
    <source>
        <strain evidence="1">Expedition CK06-06</strain>
    </source>
</reference>
<dbReference type="AlphaFoldDB" id="X0WKH4"/>
<sequence>MGYATPWDINRLGEIAKKEVRAAVSRRNLGEVVPCDKYE</sequence>
<name>X0WKH4_9ZZZZ</name>
<dbReference type="EMBL" id="BARS01022335">
    <property type="protein sequence ID" value="GAG13201.1"/>
    <property type="molecule type" value="Genomic_DNA"/>
</dbReference>
<accession>X0WKH4</accession>
<protein>
    <submittedName>
        <fullName evidence="1">Uncharacterized protein</fullName>
    </submittedName>
</protein>
<proteinExistence type="predicted"/>
<comment type="caution">
    <text evidence="1">The sequence shown here is derived from an EMBL/GenBank/DDBJ whole genome shotgun (WGS) entry which is preliminary data.</text>
</comment>